<evidence type="ECO:0000313" key="1">
    <source>
        <dbReference type="EMBL" id="RIE00556.1"/>
    </source>
</evidence>
<name>A0A398CBM1_9BACL</name>
<reference evidence="1 2" key="1">
    <citation type="submission" date="2018-09" db="EMBL/GenBank/DDBJ databases">
        <title>Cohnella cavernae sp. nov., isolated from a karst cave.</title>
        <authorList>
            <person name="Zhu H."/>
        </authorList>
    </citation>
    <scope>NUCLEOTIDE SEQUENCE [LARGE SCALE GENOMIC DNA]</scope>
    <source>
        <strain evidence="1 2">K2E09-144</strain>
    </source>
</reference>
<dbReference type="Pfam" id="PF08757">
    <property type="entry name" value="CotH"/>
    <property type="match status" value="1"/>
</dbReference>
<dbReference type="OrthoDB" id="3235126at2"/>
<accession>A0A398CBM1</accession>
<dbReference type="AlphaFoldDB" id="A0A398CBM1"/>
<dbReference type="RefSeq" id="WP_119152376.1">
    <property type="nucleotide sequence ID" value="NZ_JBHSOV010000006.1"/>
</dbReference>
<keyword evidence="2" id="KW-1185">Reference proteome</keyword>
<dbReference type="EMBL" id="QXJM01000052">
    <property type="protein sequence ID" value="RIE00556.1"/>
    <property type="molecule type" value="Genomic_DNA"/>
</dbReference>
<dbReference type="InterPro" id="IPR014867">
    <property type="entry name" value="Spore_coat_CotH_CotH2/3/7"/>
</dbReference>
<comment type="caution">
    <text evidence="1">The sequence shown here is derived from an EMBL/GenBank/DDBJ whole genome shotgun (WGS) entry which is preliminary data.</text>
</comment>
<gene>
    <name evidence="1" type="ORF">D3H35_27850</name>
</gene>
<dbReference type="PANTHER" id="PTHR40050">
    <property type="entry name" value="INNER SPORE COAT PROTEIN H"/>
    <property type="match status" value="1"/>
</dbReference>
<sequence>MALPVVHLRLNASTVAAMEKNVWSDRFATAHMLTESGQDPIRVRYRGGHTRNYPKRSYEVVRNGRIWHYNAEYDDPSMIRNALSFAFFPWLGVSAPRTQHVLLYRNGERLGVYLEIEGVDRSFFRRRNIGATALFYASSSKADFELNAPGTDKPKRTLLAGYEHRFGGLEGKELLTGFIAGLHRGTGRQLASFIRSRLDTDAYLRWLAGAVLTGNFDGFEQNYAIYRHRNSGKWRVLPWDYEGTWGRNCYGRLVEAGLVSVTGYNALTRKLWEHRPFRRAYAGILKEALDGPFTELRLMPLVDRMLGNVSAEIRKDAARRYSASEFSGEASVIRRYIRERRAIVAREAERL</sequence>
<keyword evidence="1" id="KW-0167">Capsid protein</keyword>
<dbReference type="PANTHER" id="PTHR40050:SF1">
    <property type="entry name" value="INNER SPORE COAT PROTEIN H"/>
    <property type="match status" value="1"/>
</dbReference>
<keyword evidence="1" id="KW-0946">Virion</keyword>
<evidence type="ECO:0000313" key="2">
    <source>
        <dbReference type="Proteomes" id="UP000266340"/>
    </source>
</evidence>
<protein>
    <submittedName>
        <fullName evidence="1">Spore coat protein CotH</fullName>
    </submittedName>
</protein>
<proteinExistence type="predicted"/>
<organism evidence="1 2">
    <name type="scientific">Cohnella faecalis</name>
    <dbReference type="NCBI Taxonomy" id="2315694"/>
    <lineage>
        <taxon>Bacteria</taxon>
        <taxon>Bacillati</taxon>
        <taxon>Bacillota</taxon>
        <taxon>Bacilli</taxon>
        <taxon>Bacillales</taxon>
        <taxon>Paenibacillaceae</taxon>
        <taxon>Cohnella</taxon>
    </lineage>
</organism>
<dbReference type="Proteomes" id="UP000266340">
    <property type="component" value="Unassembled WGS sequence"/>
</dbReference>